<protein>
    <submittedName>
        <fullName evidence="2">DUF1266 domain-containing protein</fullName>
    </submittedName>
</protein>
<sequence length="220" mass="25229">MFGRKSVAIPKEYEHFNQFSAEKERLLCIGSSTTECKHKVETKVDGSNKALKLYYPKNRGAKVMKYWLPMFGINDSYSASQVISSWIEVNDYYSVIAAGDCSSVLREITKTCQKNDYDEAELLASAGKIKTYGAFDIERLGYLVRVCFSLDLLSEQQAWDFLEQLWDAAVLHYDNWDDYIVSFVNGQEGLGTNWYSDTLVSYVQLKKDTSSLLNKYQLKE</sequence>
<dbReference type="Proteomes" id="UP000523362">
    <property type="component" value="Unassembled WGS sequence"/>
</dbReference>
<evidence type="ECO:0000313" key="3">
    <source>
        <dbReference type="Proteomes" id="UP000523362"/>
    </source>
</evidence>
<dbReference type="Pfam" id="PF06889">
    <property type="entry name" value="DUF1266"/>
    <property type="match status" value="1"/>
</dbReference>
<reference evidence="2 3" key="1">
    <citation type="submission" date="2020-03" db="EMBL/GenBank/DDBJ databases">
        <title>Soil Listeria distribution.</title>
        <authorList>
            <person name="Liao J."/>
            <person name="Wiedmann M."/>
        </authorList>
    </citation>
    <scope>NUCLEOTIDE SEQUENCE [LARGE SCALE GENOMIC DNA]</scope>
    <source>
        <strain evidence="2 3">FSL L7-1560</strain>
    </source>
</reference>
<dbReference type="EMBL" id="JAARRG010000008">
    <property type="protein sequence ID" value="MBC1486773.1"/>
    <property type="molecule type" value="Genomic_DNA"/>
</dbReference>
<gene>
    <name evidence="2" type="ORF">HB897_11105</name>
</gene>
<dbReference type="RefSeq" id="WP_181249256.1">
    <property type="nucleotide sequence ID" value="NZ_JAARRG010000008.1"/>
</dbReference>
<dbReference type="InterPro" id="IPR009677">
    <property type="entry name" value="DUF1266"/>
</dbReference>
<comment type="caution">
    <text evidence="2">The sequence shown here is derived from an EMBL/GenBank/DDBJ whole genome shotgun (WGS) entry which is preliminary data.</text>
</comment>
<accession>A0A7X0X344</accession>
<dbReference type="AlphaFoldDB" id="A0A7X0X344"/>
<name>A0A7X0X344_LISSE</name>
<organism evidence="2 3">
    <name type="scientific">Listeria seeligeri</name>
    <dbReference type="NCBI Taxonomy" id="1640"/>
    <lineage>
        <taxon>Bacteria</taxon>
        <taxon>Bacillati</taxon>
        <taxon>Bacillota</taxon>
        <taxon>Bacilli</taxon>
        <taxon>Bacillales</taxon>
        <taxon>Listeriaceae</taxon>
        <taxon>Listeria</taxon>
    </lineage>
</organism>
<evidence type="ECO:0000313" key="2">
    <source>
        <dbReference type="EMBL" id="MBC1486773.1"/>
    </source>
</evidence>
<evidence type="ECO:0000259" key="1">
    <source>
        <dbReference type="Pfam" id="PF06889"/>
    </source>
</evidence>
<feature type="domain" description="DUF1266" evidence="1">
    <location>
        <begin position="105"/>
        <end position="187"/>
    </location>
</feature>
<proteinExistence type="predicted"/>